<evidence type="ECO:0000313" key="12">
    <source>
        <dbReference type="Proteomes" id="UP001208570"/>
    </source>
</evidence>
<dbReference type="AlphaFoldDB" id="A0AAD9JCQ4"/>
<evidence type="ECO:0000256" key="4">
    <source>
        <dbReference type="ARBA" id="ARBA00022502"/>
    </source>
</evidence>
<dbReference type="Proteomes" id="UP001208570">
    <property type="component" value="Unassembled WGS sequence"/>
</dbReference>
<dbReference type="GO" id="GO:0016255">
    <property type="term" value="P:attachment of GPI anchor to protein"/>
    <property type="evidence" value="ECO:0007669"/>
    <property type="project" value="InterPro"/>
</dbReference>
<keyword evidence="8 10" id="KW-0472">Membrane</keyword>
<keyword evidence="6" id="KW-0256">Endoplasmic reticulum</keyword>
<dbReference type="GO" id="GO:0042765">
    <property type="term" value="C:GPI-anchor transamidase complex"/>
    <property type="evidence" value="ECO:0007669"/>
    <property type="project" value="InterPro"/>
</dbReference>
<evidence type="ECO:0000256" key="9">
    <source>
        <dbReference type="ARBA" id="ARBA00023180"/>
    </source>
</evidence>
<dbReference type="PANTHER" id="PTHR21072">
    <property type="entry name" value="GPI TRANSAMIDASE COMPONENT PIG-S"/>
    <property type="match status" value="1"/>
</dbReference>
<feature type="transmembrane region" description="Helical" evidence="10">
    <location>
        <begin position="26"/>
        <end position="45"/>
    </location>
</feature>
<reference evidence="11" key="1">
    <citation type="journal article" date="2023" name="Mol. Biol. Evol.">
        <title>Third-Generation Sequencing Reveals the Adaptive Role of the Epigenome in Three Deep-Sea Polychaetes.</title>
        <authorList>
            <person name="Perez M."/>
            <person name="Aroh O."/>
            <person name="Sun Y."/>
            <person name="Lan Y."/>
            <person name="Juniper S.K."/>
            <person name="Young C.R."/>
            <person name="Angers B."/>
            <person name="Qian P.Y."/>
        </authorList>
    </citation>
    <scope>NUCLEOTIDE SEQUENCE</scope>
    <source>
        <strain evidence="11">P08H-3</strain>
    </source>
</reference>
<keyword evidence="4" id="KW-0337">GPI-anchor biosynthesis</keyword>
<comment type="pathway">
    <text evidence="2">Glycolipid biosynthesis; glycosylphosphatidylinositol-anchor biosynthesis.</text>
</comment>
<evidence type="ECO:0000256" key="10">
    <source>
        <dbReference type="SAM" id="Phobius"/>
    </source>
</evidence>
<name>A0AAD9JCQ4_9ANNE</name>
<organism evidence="11 12">
    <name type="scientific">Paralvinella palmiformis</name>
    <dbReference type="NCBI Taxonomy" id="53620"/>
    <lineage>
        <taxon>Eukaryota</taxon>
        <taxon>Metazoa</taxon>
        <taxon>Spiralia</taxon>
        <taxon>Lophotrochozoa</taxon>
        <taxon>Annelida</taxon>
        <taxon>Polychaeta</taxon>
        <taxon>Sedentaria</taxon>
        <taxon>Canalipalpata</taxon>
        <taxon>Terebellida</taxon>
        <taxon>Terebelliformia</taxon>
        <taxon>Alvinellidae</taxon>
        <taxon>Paralvinella</taxon>
    </lineage>
</organism>
<evidence type="ECO:0000256" key="6">
    <source>
        <dbReference type="ARBA" id="ARBA00022824"/>
    </source>
</evidence>
<evidence type="ECO:0000256" key="8">
    <source>
        <dbReference type="ARBA" id="ARBA00023136"/>
    </source>
</evidence>
<evidence type="ECO:0000256" key="1">
    <source>
        <dbReference type="ARBA" id="ARBA00004477"/>
    </source>
</evidence>
<keyword evidence="5 10" id="KW-0812">Transmembrane</keyword>
<comment type="caution">
    <text evidence="11">The sequence shown here is derived from an EMBL/GenBank/DDBJ whole genome shotgun (WGS) entry which is preliminary data.</text>
</comment>
<comment type="similarity">
    <text evidence="3">Belongs to the PIGS family.</text>
</comment>
<evidence type="ECO:0000256" key="3">
    <source>
        <dbReference type="ARBA" id="ARBA00005316"/>
    </source>
</evidence>
<dbReference type="InterPro" id="IPR019540">
    <property type="entry name" value="PtdIno-glycan_biosynth_class_S"/>
</dbReference>
<dbReference type="GO" id="GO:0006506">
    <property type="term" value="P:GPI anchor biosynthetic process"/>
    <property type="evidence" value="ECO:0007669"/>
    <property type="project" value="UniProtKB-KW"/>
</dbReference>
<protein>
    <recommendedName>
        <fullName evidence="13">GPI transamidase component PIG-S</fullName>
    </recommendedName>
</protein>
<keyword evidence="7 10" id="KW-1133">Transmembrane helix</keyword>
<accession>A0AAD9JCQ4</accession>
<dbReference type="PANTHER" id="PTHR21072:SF13">
    <property type="entry name" value="GPI TRANSAMIDASE COMPONENT PIG-S"/>
    <property type="match status" value="1"/>
</dbReference>
<dbReference type="Pfam" id="PF10510">
    <property type="entry name" value="PIG-S"/>
    <property type="match status" value="1"/>
</dbReference>
<proteinExistence type="inferred from homology"/>
<evidence type="ECO:0000256" key="2">
    <source>
        <dbReference type="ARBA" id="ARBA00004687"/>
    </source>
</evidence>
<gene>
    <name evidence="11" type="ORF">LSH36_391g00004</name>
</gene>
<comment type="subcellular location">
    <subcellularLocation>
        <location evidence="1">Endoplasmic reticulum membrane</location>
        <topology evidence="1">Multi-pass membrane protein</topology>
    </subcellularLocation>
</comment>
<evidence type="ECO:0008006" key="13">
    <source>
        <dbReference type="Google" id="ProtNLM"/>
    </source>
</evidence>
<keyword evidence="9" id="KW-0325">Glycoprotein</keyword>
<sequence>MSESDREKTVQPDVFTAFIQEKSTQVFAALGVGFVCIVIGLPLWWKTTEVYRVPLPYQEISTLTRAQVTCYVDFTLVVFNEDIQKPALANFGENLKAEFENLKSKLDALQIDYRGQIRYRNEEEATIFSKAASKDDLDDSLADGDSHPQHGHVYFMLVPEDNELKIQNTWIGRRRNIFIPINEHFDKAMPVIVHVLKDIVVNEVTLMKTFYTAKGLILTKADKESMRSLGSHPGYDVTFTLLNPEPQVLSVDWDIKSAIQEYMSPMLDAFAQFAEITVKSQYLHFTDLGVSPVKDVKSPGFKLKQDQLPHIINPIEAYLNSHVSINPNINFVLYITPRNHYPLKIYDNSDELSPSNCFLSPRWGGIMIYNIPTPENVSLPAEVKLDMKSIMEVFLSQLRLLLGLNPLNHFDVMIHQPGRAVISDWELDQWLRKRTLENIATSTSTLRSLAQLLGEISNIVIKDDIAREVERAVSSVSKAQMYLQQSRLREAFVFARQALLSSEKAFFDPSLLELLYFPEDQKFAIYIPLFLPISIPVILSVIKSIKYLTRKEKHKIE</sequence>
<feature type="transmembrane region" description="Helical" evidence="10">
    <location>
        <begin position="523"/>
        <end position="542"/>
    </location>
</feature>
<keyword evidence="12" id="KW-1185">Reference proteome</keyword>
<evidence type="ECO:0000256" key="5">
    <source>
        <dbReference type="ARBA" id="ARBA00022692"/>
    </source>
</evidence>
<evidence type="ECO:0000313" key="11">
    <source>
        <dbReference type="EMBL" id="KAK2150739.1"/>
    </source>
</evidence>
<dbReference type="EMBL" id="JAODUP010000391">
    <property type="protein sequence ID" value="KAK2150739.1"/>
    <property type="molecule type" value="Genomic_DNA"/>
</dbReference>
<evidence type="ECO:0000256" key="7">
    <source>
        <dbReference type="ARBA" id="ARBA00022989"/>
    </source>
</evidence>